<evidence type="ECO:0000256" key="4">
    <source>
        <dbReference type="ARBA" id="ARBA00022490"/>
    </source>
</evidence>
<dbReference type="OrthoDB" id="18996at2759"/>
<evidence type="ECO:0000256" key="5">
    <source>
        <dbReference type="ARBA" id="ARBA00022723"/>
    </source>
</evidence>
<dbReference type="GO" id="GO:0140933">
    <property type="term" value="F:5'-(N(7)-methylguanosine 5'-triphospho)-[mRNA] hydrolase activity"/>
    <property type="evidence" value="ECO:0007669"/>
    <property type="project" value="InterPro"/>
</dbReference>
<dbReference type="Gene3D" id="1.10.10.1050">
    <property type="entry name" value="Dcp2, box A domain"/>
    <property type="match status" value="1"/>
</dbReference>
<dbReference type="InterPro" id="IPR000086">
    <property type="entry name" value="NUDIX_hydrolase_dom"/>
</dbReference>
<dbReference type="InParanoid" id="L2GNV8"/>
<evidence type="ECO:0000256" key="8">
    <source>
        <dbReference type="ARBA" id="ARBA00023211"/>
    </source>
</evidence>
<keyword evidence="8" id="KW-0464">Manganese</keyword>
<dbReference type="Pfam" id="PF05026">
    <property type="entry name" value="DCP2"/>
    <property type="match status" value="1"/>
</dbReference>
<dbReference type="CDD" id="cd03672">
    <property type="entry name" value="NUDIX_Dcp2p_Nudt20"/>
    <property type="match status" value="1"/>
</dbReference>
<comment type="similarity">
    <text evidence="3">Belongs to the Nudix hydrolase family. DCP2 subfamily.</text>
</comment>
<feature type="domain" description="Nudix hydrolase" evidence="9">
    <location>
        <begin position="88"/>
        <end position="212"/>
    </location>
</feature>
<dbReference type="PANTHER" id="PTHR23114">
    <property type="entry name" value="M7GPPPN-MRNA HYDROLASE"/>
    <property type="match status" value="1"/>
</dbReference>
<evidence type="ECO:0000256" key="3">
    <source>
        <dbReference type="ARBA" id="ARBA00005279"/>
    </source>
</evidence>
<dbReference type="SUPFAM" id="SSF140586">
    <property type="entry name" value="Dcp2 domain-like"/>
    <property type="match status" value="1"/>
</dbReference>
<dbReference type="InterPro" id="IPR007722">
    <property type="entry name" value="DCP2_BoxA"/>
</dbReference>
<organism evidence="10 11">
    <name type="scientific">Vittaforma corneae (strain ATCC 50505)</name>
    <name type="common">Microsporidian parasite</name>
    <name type="synonym">Nosema corneum</name>
    <dbReference type="NCBI Taxonomy" id="993615"/>
    <lineage>
        <taxon>Eukaryota</taxon>
        <taxon>Fungi</taxon>
        <taxon>Fungi incertae sedis</taxon>
        <taxon>Microsporidia</taxon>
        <taxon>Nosematidae</taxon>
        <taxon>Vittaforma</taxon>
    </lineage>
</organism>
<reference evidence="11" key="1">
    <citation type="submission" date="2011-05" db="EMBL/GenBank/DDBJ databases">
        <title>The genome sequence of Vittaforma corneae strain ATCC 50505.</title>
        <authorList>
            <consortium name="The Broad Institute Genome Sequencing Platform"/>
            <person name="Cuomo C."/>
            <person name="Didier E."/>
            <person name="Bowers L."/>
            <person name="Young S.K."/>
            <person name="Zeng Q."/>
            <person name="Gargeya S."/>
            <person name="Fitzgerald M."/>
            <person name="Haas B."/>
            <person name="Abouelleil A."/>
            <person name="Alvarado L."/>
            <person name="Arachchi H.M."/>
            <person name="Berlin A."/>
            <person name="Chapman S.B."/>
            <person name="Gearin G."/>
            <person name="Goldberg J."/>
            <person name="Griggs A."/>
            <person name="Gujja S."/>
            <person name="Hansen M."/>
            <person name="Heiman D."/>
            <person name="Howarth C."/>
            <person name="Larimer J."/>
            <person name="Lui A."/>
            <person name="MacDonald P.J.P."/>
            <person name="McCowen C."/>
            <person name="Montmayeur A."/>
            <person name="Murphy C."/>
            <person name="Neiman D."/>
            <person name="Pearson M."/>
            <person name="Priest M."/>
            <person name="Roberts A."/>
            <person name="Saif S."/>
            <person name="Shea T."/>
            <person name="Sisk P."/>
            <person name="Stolte C."/>
            <person name="Sykes S."/>
            <person name="Wortman J."/>
            <person name="Nusbaum C."/>
            <person name="Birren B."/>
        </authorList>
    </citation>
    <scope>NUCLEOTIDE SEQUENCE [LARGE SCALE GENOMIC DNA]</scope>
    <source>
        <strain evidence="11">ATCC 50505</strain>
    </source>
</reference>
<evidence type="ECO:0000259" key="9">
    <source>
        <dbReference type="PROSITE" id="PS51462"/>
    </source>
</evidence>
<dbReference type="InterPro" id="IPR036189">
    <property type="entry name" value="DCP2_BoxA_sf"/>
</dbReference>
<dbReference type="OMA" id="PIRLCFQ"/>
<dbReference type="SMART" id="SM01125">
    <property type="entry name" value="DCP2"/>
    <property type="match status" value="1"/>
</dbReference>
<evidence type="ECO:0000256" key="6">
    <source>
        <dbReference type="ARBA" id="ARBA00022801"/>
    </source>
</evidence>
<comment type="cofactor">
    <cofactor evidence="1">
        <name>Mn(2+)</name>
        <dbReference type="ChEBI" id="CHEBI:29035"/>
    </cofactor>
</comment>
<dbReference type="PANTHER" id="PTHR23114:SF17">
    <property type="entry name" value="M7GPPPN-MRNA HYDROLASE"/>
    <property type="match status" value="1"/>
</dbReference>
<name>L2GNV8_VITCO</name>
<comment type="subcellular location">
    <subcellularLocation>
        <location evidence="2">Cytoplasm</location>
    </subcellularLocation>
</comment>
<dbReference type="PROSITE" id="PS00893">
    <property type="entry name" value="NUDIX_BOX"/>
    <property type="match status" value="1"/>
</dbReference>
<dbReference type="STRING" id="993615.L2GNV8"/>
<dbReference type="Gene3D" id="3.90.79.10">
    <property type="entry name" value="Nucleoside Triphosphate Pyrophosphohydrolase"/>
    <property type="match status" value="1"/>
</dbReference>
<dbReference type="GeneID" id="19881420"/>
<dbReference type="Pfam" id="PF00293">
    <property type="entry name" value="NUDIX"/>
    <property type="match status" value="1"/>
</dbReference>
<dbReference type="InterPro" id="IPR015797">
    <property type="entry name" value="NUDIX_hydrolase-like_dom_sf"/>
</dbReference>
<dbReference type="Proteomes" id="UP000011082">
    <property type="component" value="Unassembled WGS sequence"/>
</dbReference>
<gene>
    <name evidence="10" type="ORF">VICG_00704</name>
</gene>
<dbReference type="HOGENOM" id="CLU_008108_5_0_1"/>
<evidence type="ECO:0000256" key="1">
    <source>
        <dbReference type="ARBA" id="ARBA00001936"/>
    </source>
</evidence>
<dbReference type="GO" id="GO:0000290">
    <property type="term" value="P:deadenylation-dependent decapping of nuclear-transcribed mRNA"/>
    <property type="evidence" value="ECO:0007669"/>
    <property type="project" value="InterPro"/>
</dbReference>
<evidence type="ECO:0000256" key="2">
    <source>
        <dbReference type="ARBA" id="ARBA00004496"/>
    </source>
</evidence>
<dbReference type="VEuPathDB" id="MicrosporidiaDB:VICG_00704"/>
<dbReference type="GO" id="GO:0005737">
    <property type="term" value="C:cytoplasm"/>
    <property type="evidence" value="ECO:0007669"/>
    <property type="project" value="UniProtKB-SubCell"/>
</dbReference>
<dbReference type="AlphaFoldDB" id="L2GNV8"/>
<sequence>MDVNQSSTKIKSEILDDLTLRFILNNEEFIHLDPEEYYFILEQAYWYALDFFKIKFITLPVFAEQIFVHNDISIDSLSDYLKFKKYKQSVKVFGTILFSPDMTHVLVVKQGNNNNNITFPKGKKIKNENGMECAIRETFEEVGYDVTDKIVDISVTVFDKITFYCAFNVDMKYPFKTNTRNEISKIFWFDLRKFNDIKDKKEYKIFYIAYKAIQSKVLEIKKSLFKFDLKKLSSEIDKAMEKV</sequence>
<dbReference type="EMBL" id="JH370133">
    <property type="protein sequence ID" value="ELA42304.1"/>
    <property type="molecule type" value="Genomic_DNA"/>
</dbReference>
<dbReference type="RefSeq" id="XP_007604155.1">
    <property type="nucleotide sequence ID" value="XM_007604093.1"/>
</dbReference>
<dbReference type="PROSITE" id="PS51462">
    <property type="entry name" value="NUDIX"/>
    <property type="match status" value="1"/>
</dbReference>
<dbReference type="InterPro" id="IPR020084">
    <property type="entry name" value="NUDIX_hydrolase_CS"/>
</dbReference>
<keyword evidence="5" id="KW-0479">Metal-binding</keyword>
<evidence type="ECO:0000313" key="11">
    <source>
        <dbReference type="Proteomes" id="UP000011082"/>
    </source>
</evidence>
<evidence type="ECO:0000313" key="10">
    <source>
        <dbReference type="EMBL" id="ELA42304.1"/>
    </source>
</evidence>
<dbReference type="InterPro" id="IPR044099">
    <property type="entry name" value="Dcp2_NUDIX"/>
</dbReference>
<protein>
    <recommendedName>
        <fullName evidence="9">Nudix hydrolase domain-containing protein</fullName>
    </recommendedName>
</protein>
<dbReference type="GO" id="GO:0030145">
    <property type="term" value="F:manganese ion binding"/>
    <property type="evidence" value="ECO:0007669"/>
    <property type="project" value="InterPro"/>
</dbReference>
<keyword evidence="11" id="KW-1185">Reference proteome</keyword>
<keyword evidence="6" id="KW-0378">Hydrolase</keyword>
<evidence type="ECO:0000256" key="7">
    <source>
        <dbReference type="ARBA" id="ARBA00022884"/>
    </source>
</evidence>
<dbReference type="GO" id="GO:0000184">
    <property type="term" value="P:nuclear-transcribed mRNA catabolic process, nonsense-mediated decay"/>
    <property type="evidence" value="ECO:0007669"/>
    <property type="project" value="InterPro"/>
</dbReference>
<keyword evidence="4" id="KW-0963">Cytoplasm</keyword>
<keyword evidence="7" id="KW-0694">RNA-binding</keyword>
<proteinExistence type="inferred from homology"/>
<accession>L2GNV8</accession>
<dbReference type="GO" id="GO:0003723">
    <property type="term" value="F:RNA binding"/>
    <property type="evidence" value="ECO:0007669"/>
    <property type="project" value="UniProtKB-KW"/>
</dbReference>
<dbReference type="SUPFAM" id="SSF55811">
    <property type="entry name" value="Nudix"/>
    <property type="match status" value="1"/>
</dbReference>